<evidence type="ECO:0000256" key="7">
    <source>
        <dbReference type="ARBA" id="ARBA00023315"/>
    </source>
</evidence>
<organism evidence="10 11">
    <name type="scientific">Grylomicrobium aquisgranensis</name>
    <dbReference type="NCBI Taxonomy" id="2926318"/>
    <lineage>
        <taxon>Bacteria</taxon>
        <taxon>Bacillati</taxon>
        <taxon>Bacillota</taxon>
        <taxon>Erysipelotrichia</taxon>
        <taxon>Erysipelotrichales</taxon>
        <taxon>Erysipelotrichaceae</taxon>
        <taxon>Grylomicrobium</taxon>
    </lineage>
</organism>
<dbReference type="Gene3D" id="3.40.50.10750">
    <property type="entry name" value="Isocitrate/Isopropylmalate dehydrogenase-like"/>
    <property type="match status" value="1"/>
</dbReference>
<evidence type="ECO:0000256" key="1">
    <source>
        <dbReference type="ARBA" id="ARBA00000705"/>
    </source>
</evidence>
<dbReference type="NCBIfam" id="TIGR00651">
    <property type="entry name" value="pta"/>
    <property type="match status" value="1"/>
</dbReference>
<dbReference type="AlphaFoldDB" id="A0AB35U666"/>
<dbReference type="PIRSF" id="PIRSF000428">
    <property type="entry name" value="P_Ac_trans"/>
    <property type="match status" value="1"/>
</dbReference>
<evidence type="ECO:0000256" key="4">
    <source>
        <dbReference type="ARBA" id="ARBA00012707"/>
    </source>
</evidence>
<keyword evidence="11" id="KW-1185">Reference proteome</keyword>
<comment type="similarity">
    <text evidence="3">Belongs to the phosphate acetyltransferase and butyryltransferase family.</text>
</comment>
<comment type="pathway">
    <text evidence="2">Metabolic intermediate biosynthesis; acetyl-CoA biosynthesis; acetyl-CoA from acetate: step 2/2.</text>
</comment>
<dbReference type="SUPFAM" id="SSF53659">
    <property type="entry name" value="Isocitrate/Isopropylmalate dehydrogenase-like"/>
    <property type="match status" value="1"/>
</dbReference>
<keyword evidence="6 10" id="KW-0808">Transferase</keyword>
<dbReference type="InterPro" id="IPR042113">
    <property type="entry name" value="P_AcTrfase_dom1"/>
</dbReference>
<dbReference type="NCBIfam" id="NF007233">
    <property type="entry name" value="PRK09653.1"/>
    <property type="match status" value="1"/>
</dbReference>
<evidence type="ECO:0000256" key="3">
    <source>
        <dbReference type="ARBA" id="ARBA00005656"/>
    </source>
</evidence>
<evidence type="ECO:0000313" key="11">
    <source>
        <dbReference type="Proteomes" id="UP001286174"/>
    </source>
</evidence>
<dbReference type="GO" id="GO:0008959">
    <property type="term" value="F:phosphate acetyltransferase activity"/>
    <property type="evidence" value="ECO:0007669"/>
    <property type="project" value="UniProtKB-EC"/>
</dbReference>
<evidence type="ECO:0000256" key="5">
    <source>
        <dbReference type="ARBA" id="ARBA00021528"/>
    </source>
</evidence>
<evidence type="ECO:0000259" key="9">
    <source>
        <dbReference type="Pfam" id="PF01515"/>
    </source>
</evidence>
<dbReference type="Gene3D" id="3.40.50.10950">
    <property type="match status" value="1"/>
</dbReference>
<name>A0AB35U666_9FIRM</name>
<dbReference type="InterPro" id="IPR050500">
    <property type="entry name" value="Phos_Acetyltrans/Butyryltrans"/>
</dbReference>
<dbReference type="PANTHER" id="PTHR43356:SF3">
    <property type="entry name" value="PHOSPHATE ACETYLTRANSFERASE"/>
    <property type="match status" value="1"/>
</dbReference>
<evidence type="ECO:0000256" key="2">
    <source>
        <dbReference type="ARBA" id="ARBA00004989"/>
    </source>
</evidence>
<accession>A0AB35U666</accession>
<dbReference type="Pfam" id="PF01515">
    <property type="entry name" value="PTA_PTB"/>
    <property type="match status" value="1"/>
</dbReference>
<feature type="domain" description="Phosphate acetyl/butaryl transferase" evidence="9">
    <location>
        <begin position="8"/>
        <end position="326"/>
    </location>
</feature>
<sequence>MSVYGFGQMIEKLKASPKTIVLTEGSDPRILEAASRLLASNFLKPILLGNPEEIAKASEKAGFNIHGAQIIDPENYEDFDEMVAQFVELRKNKGMTPEKARGILKSANYFGTMLVKMGKADCLLGGATYSTADTVRPALQIIKTKPGSSIVSSCFILVRPAVSGGNEVIAMSDCAINIDPSEDDLVEICGQTIECAKVFGIDPKVAFLSYSTKGSGKGDSVTKMQNATKKAKEKYPNEQIDGELQFDAAVAPRVAKQKAPGSDVAGNANTFIFPDINAGNIGYKIAQRLGNFEAYGPILLGLNAPINDLSRGCNALEVYSMAIITAALA</sequence>
<evidence type="ECO:0000256" key="6">
    <source>
        <dbReference type="ARBA" id="ARBA00022679"/>
    </source>
</evidence>
<gene>
    <name evidence="10" type="primary">pta</name>
    <name evidence="10" type="ORF">MOZ60_09580</name>
</gene>
<reference evidence="10 11" key="1">
    <citation type="submission" date="2022-03" db="EMBL/GenBank/DDBJ databases">
        <title>Novel taxa within the pig intestine.</title>
        <authorList>
            <person name="Wylensek D."/>
            <person name="Bishof K."/>
            <person name="Afrizal A."/>
            <person name="Clavel T."/>
        </authorList>
    </citation>
    <scope>NUCLEOTIDE SEQUENCE [LARGE SCALE GENOMIC DNA]</scope>
    <source>
        <strain evidence="10 11">CLA-KB-P133</strain>
    </source>
</reference>
<evidence type="ECO:0000313" key="10">
    <source>
        <dbReference type="EMBL" id="MDX8420334.1"/>
    </source>
</evidence>
<dbReference type="InterPro" id="IPR042112">
    <property type="entry name" value="P_AcTrfase_dom2"/>
</dbReference>
<proteinExistence type="inferred from homology"/>
<evidence type="ECO:0000256" key="8">
    <source>
        <dbReference type="ARBA" id="ARBA00031108"/>
    </source>
</evidence>
<comment type="catalytic activity">
    <reaction evidence="1">
        <text>acetyl-CoA + phosphate = acetyl phosphate + CoA</text>
        <dbReference type="Rhea" id="RHEA:19521"/>
        <dbReference type="ChEBI" id="CHEBI:22191"/>
        <dbReference type="ChEBI" id="CHEBI:43474"/>
        <dbReference type="ChEBI" id="CHEBI:57287"/>
        <dbReference type="ChEBI" id="CHEBI:57288"/>
        <dbReference type="EC" id="2.3.1.8"/>
    </reaction>
</comment>
<dbReference type="InterPro" id="IPR012147">
    <property type="entry name" value="P_Ac_Bu_trans"/>
</dbReference>
<protein>
    <recommendedName>
        <fullName evidence="5">Phosphate acetyltransferase</fullName>
        <ecNumber evidence="4">2.3.1.8</ecNumber>
    </recommendedName>
    <alternativeName>
        <fullName evidence="8">Phosphotransacetylase</fullName>
    </alternativeName>
</protein>
<dbReference type="EMBL" id="JALBUR010000032">
    <property type="protein sequence ID" value="MDX8420334.1"/>
    <property type="molecule type" value="Genomic_DNA"/>
</dbReference>
<dbReference type="Proteomes" id="UP001286174">
    <property type="component" value="Unassembled WGS sequence"/>
</dbReference>
<dbReference type="InterPro" id="IPR004614">
    <property type="entry name" value="P_AcTrfase"/>
</dbReference>
<comment type="caution">
    <text evidence="10">The sequence shown here is derived from an EMBL/GenBank/DDBJ whole genome shotgun (WGS) entry which is preliminary data.</text>
</comment>
<dbReference type="EC" id="2.3.1.8" evidence="4"/>
<dbReference type="PANTHER" id="PTHR43356">
    <property type="entry name" value="PHOSPHATE ACETYLTRANSFERASE"/>
    <property type="match status" value="1"/>
</dbReference>
<dbReference type="InterPro" id="IPR002505">
    <property type="entry name" value="PTA_PTB"/>
</dbReference>
<dbReference type="RefSeq" id="WP_108775074.1">
    <property type="nucleotide sequence ID" value="NZ_JALBUR010000032.1"/>
</dbReference>
<keyword evidence="7 10" id="KW-0012">Acyltransferase</keyword>